<dbReference type="Proteomes" id="UP000617402">
    <property type="component" value="Unassembled WGS sequence"/>
</dbReference>
<dbReference type="Gene3D" id="2.60.40.10">
    <property type="entry name" value="Immunoglobulins"/>
    <property type="match status" value="8"/>
</dbReference>
<protein>
    <submittedName>
        <fullName evidence="4">IPT/TIG domain-containing protein</fullName>
    </submittedName>
</protein>
<feature type="region of interest" description="Disordered" evidence="2">
    <location>
        <begin position="933"/>
        <end position="958"/>
    </location>
</feature>
<evidence type="ECO:0000259" key="3">
    <source>
        <dbReference type="PROSITE" id="PS50853"/>
    </source>
</evidence>
<dbReference type="RefSeq" id="WP_188039614.1">
    <property type="nucleotide sequence ID" value="NZ_JACVHF010000006.1"/>
</dbReference>
<accession>A0ABR7T140</accession>
<dbReference type="SMART" id="SM00060">
    <property type="entry name" value="FN3"/>
    <property type="match status" value="1"/>
</dbReference>
<evidence type="ECO:0000256" key="1">
    <source>
        <dbReference type="ARBA" id="ARBA00022729"/>
    </source>
</evidence>
<dbReference type="CDD" id="cd00102">
    <property type="entry name" value="IPT"/>
    <property type="match status" value="5"/>
</dbReference>
<feature type="domain" description="Fibronectin type-III" evidence="3">
    <location>
        <begin position="1697"/>
        <end position="1793"/>
    </location>
</feature>
<reference evidence="4 5" key="1">
    <citation type="submission" date="2020-07" db="EMBL/GenBank/DDBJ databases">
        <title>Draft whole-genome sequence of Heliobacterium chlorum DSM 3682, type strain.</title>
        <authorList>
            <person name="Kyndt J.A."/>
            <person name="Meyer T.E."/>
            <person name="Imhoff J.F."/>
        </authorList>
    </citation>
    <scope>NUCLEOTIDE SEQUENCE [LARGE SCALE GENOMIC DNA]</scope>
    <source>
        <strain evidence="4 5">DSM 3682</strain>
    </source>
</reference>
<gene>
    <name evidence="4" type="ORF">H1S01_08250</name>
</gene>
<dbReference type="PROSITE" id="PS50853">
    <property type="entry name" value="FN3"/>
    <property type="match status" value="1"/>
</dbReference>
<dbReference type="EMBL" id="JACVHF010000006">
    <property type="protein sequence ID" value="MBC9784502.1"/>
    <property type="molecule type" value="Genomic_DNA"/>
</dbReference>
<dbReference type="InterPro" id="IPR002909">
    <property type="entry name" value="IPT_dom"/>
</dbReference>
<dbReference type="SMART" id="SM00429">
    <property type="entry name" value="IPT"/>
    <property type="match status" value="6"/>
</dbReference>
<name>A0ABR7T140_HELCL</name>
<dbReference type="SUPFAM" id="SSF81296">
    <property type="entry name" value="E set domains"/>
    <property type="match status" value="6"/>
</dbReference>
<dbReference type="InterPro" id="IPR013783">
    <property type="entry name" value="Ig-like_fold"/>
</dbReference>
<keyword evidence="1" id="KW-0732">Signal</keyword>
<dbReference type="CDD" id="cd00063">
    <property type="entry name" value="FN3"/>
    <property type="match status" value="1"/>
</dbReference>
<keyword evidence="5" id="KW-1185">Reference proteome</keyword>
<organism evidence="4 5">
    <name type="scientific">Heliobacterium chlorum</name>
    <dbReference type="NCBI Taxonomy" id="2698"/>
    <lineage>
        <taxon>Bacteria</taxon>
        <taxon>Bacillati</taxon>
        <taxon>Bacillota</taxon>
        <taxon>Clostridia</taxon>
        <taxon>Eubacteriales</taxon>
        <taxon>Heliobacteriaceae</taxon>
        <taxon>Heliobacterium</taxon>
    </lineage>
</organism>
<dbReference type="PANTHER" id="PTHR46769:SF2">
    <property type="entry name" value="FIBROCYSTIN-L ISOFORM 2 PRECURSOR-RELATED"/>
    <property type="match status" value="1"/>
</dbReference>
<comment type="caution">
    <text evidence="4">The sequence shown here is derived from an EMBL/GenBank/DDBJ whole genome shotgun (WGS) entry which is preliminary data.</text>
</comment>
<dbReference type="InterPro" id="IPR036116">
    <property type="entry name" value="FN3_sf"/>
</dbReference>
<evidence type="ECO:0000313" key="5">
    <source>
        <dbReference type="Proteomes" id="UP000617402"/>
    </source>
</evidence>
<sequence length="1987" mass="215605">MLRQHMQKLHKAIATFLLLVMVLTMFPFTMWVGGIQKAEAASFTIQEISYIYDGQSVPMLMIKTDLTSLKGYVIDFIGPNTIPSQTITEATGLVTVPLPSSAINATGKYTVHIYNPSNGNSATATDAISFGAPFTVTKVDKYNIDMSAGSPNPATLNLTGSGFKLASGDYGTLSSYMVVVGNVQVPIDKDGANVTNTQITFSTPAASGLQKSYLVSEFTRTTAENTKVKMTFQQSFGPLNFHIGGGNTEPVIHNTYNIFPYSSTGTDPSWVPKTKDDLKNLLLSIIGTTGATIPSDMLPEGTLDTVNIKDQFGDPGYKVIIVGKNFKTKNVLTSQPIKVQIDGVDCPLVFDDEVLMPLAGLTDSSSDALQAIAVSLPTELGEQWETKAKPKFFGSVTIVNNAGLAYTANSSYSFINEPYDLKIEGDKSAYVDGGDPLTGGNEKIVIIEDANQKLTQDKYVRNTFQNLPNYPVVYFRDQPGKTIYNVDKDADPTLYQKLDFSAEELAADPNIRNKKIKVLVPANNPGYTDIKLVTRYGTGTVKNFLYLPRESSPELFGIFSPEKAYDSSFDPELPGHQDDYATTDQDNLGNVATDTFNGWIRKTPRNVPVKTVLVGRDFHEGCTVYVGETALPASAVVLKDSRRLEVTMPAWQTPGNYRIKVINKDGGTTTKDIKFRYKSLPKITAVNPARVSQFGGNIVQLVGQDYMSEVIAGKLTYPKIRIYYDNDKSAFEEIEQPDDIVDYNYVIQLYSDKDLRFGIPTNPSPFFKNGVSSEAIVEITNPDGQTAEFKDGFEIRDPNLDPQIDSVIPNRVTRDGNIEVLIKGKDFDEDATVYFDMTKLSADKVIRASSTELRVIVPAVKEIYPFKDDSSRVGINIPIRVVNPYDGSSALYTDFQYKNTFSHPGINAVTPPSGDVKGGTLVTITGSDFKANTGYGKPLPSHPADPSDALDPGDRQTTPGEYTKVYFGPFEQPAHRVTSNTIEVFTPPGELGTYDVRVVNPDGAVALLKNAYTYKMVDSAPHILSVTPQIGPIQGGTSVTIKASDVRTNAKVYFGGKEATIIQVVATGETDSTNSEPIKLIYVKTPTNSQGWKRVTLTNPDGGTVSTGPKGYYFIPPGSSPTITSITPKSGPSIGGTTVVIKGTDFRKTIKSYPPDLVDIYTEIYGPLGPDEVKTVLPTVTFGGVPVPPEQVFYQDDQTLEVVTPVNKAGAKDVTVTNWDFGSVTVANGFTYIGASPVIESISPCGADINDLPRPSILIAGTDLYNDGTGLIVRFGESTRQPASGPYDVTKTQLGMSDSGVPIPLPDSKPGVETVTYDSTTKRGVYRVTVPNLEGLYNGIDPYSDTNKIKITIYNPDGQEIQWSGRFRLFDNESGPQILSITPDTASAKGGKAVRIKMTNLLIDWNKKQQWPYFVFGGIRVMPNDATGINYPADPNKDLTNEPVRLITPGNSTTDEWEWEVIVPEYPWPNDDDHKNLTQLPVDVMAVDRLWCTSGTADSKFIYTRPAGGLELLSVTPDKSPVEGNITAVITAAINSNSKGFNNNGGMPRVEFGGVEAGVLSLTPTELTVQVPAHEAGKVDISVTNPDGSEGILAQKFTYTKMPLIESIRPASGPVSGGTEVSITGRGFAQGAKVSFGSGQATVKSVSDTEIKLVTPAGPAIPTGENRIPVDVTVTNTDGSAHTYAKGFTYYKDEGQPTEAPLIVAKAINENTVRVTWSPINMAKAYEVEVSEGGRGNFRLYEVIDKDHLQNGQIYVLVKGLSGDTKYWFRVRAISSLGPGPYSDAVSADTGSNNGWKGFEQPDNEAVTIPGGAKLVIHKGPPEKYYDLRTGTMGSAAKKAIAFSPDAQGFSSPVLLDSGDWKVLIPPLALRYNSNPLTDAYATVFVTPVTGREKEQVLMANRYKRPISPIYEFKLTFDKDSQSSTPAVYAQAVTLTLNYQATVPTQRAAMYYYDGMNRAWTKVDGYTDNVAVSAAITRAGYYAVFPE</sequence>
<dbReference type="Pfam" id="PF00041">
    <property type="entry name" value="fn3"/>
    <property type="match status" value="1"/>
</dbReference>
<dbReference type="InterPro" id="IPR014756">
    <property type="entry name" value="Ig_E-set"/>
</dbReference>
<evidence type="ECO:0000313" key="4">
    <source>
        <dbReference type="EMBL" id="MBC9784502.1"/>
    </source>
</evidence>
<dbReference type="Pfam" id="PF01833">
    <property type="entry name" value="TIG"/>
    <property type="match status" value="6"/>
</dbReference>
<dbReference type="InterPro" id="IPR052387">
    <property type="entry name" value="Fibrocystin"/>
</dbReference>
<dbReference type="SUPFAM" id="SSF49265">
    <property type="entry name" value="Fibronectin type III"/>
    <property type="match status" value="1"/>
</dbReference>
<dbReference type="InterPro" id="IPR003961">
    <property type="entry name" value="FN3_dom"/>
</dbReference>
<dbReference type="PANTHER" id="PTHR46769">
    <property type="entry name" value="POLYCYSTIC KIDNEY AND HEPATIC DISEASE 1 (AUTOSOMAL RECESSIVE)-LIKE 1"/>
    <property type="match status" value="1"/>
</dbReference>
<evidence type="ECO:0000256" key="2">
    <source>
        <dbReference type="SAM" id="MobiDB-lite"/>
    </source>
</evidence>
<proteinExistence type="predicted"/>